<comment type="caution">
    <text evidence="3">The sequence shown here is derived from an EMBL/GenBank/DDBJ whole genome shotgun (WGS) entry which is preliminary data.</text>
</comment>
<feature type="chain" id="PRO_5043866625" evidence="2">
    <location>
        <begin position="19"/>
        <end position="185"/>
    </location>
</feature>
<feature type="compositionally biased region" description="Basic residues" evidence="1">
    <location>
        <begin position="87"/>
        <end position="98"/>
    </location>
</feature>
<dbReference type="AlphaFoldDB" id="A0AAW0BCC9"/>
<keyword evidence="4" id="KW-1185">Reference proteome</keyword>
<dbReference type="EMBL" id="JAWWNJ010000036">
    <property type="protein sequence ID" value="KAK7023285.1"/>
    <property type="molecule type" value="Genomic_DNA"/>
</dbReference>
<evidence type="ECO:0000256" key="1">
    <source>
        <dbReference type="SAM" id="MobiDB-lite"/>
    </source>
</evidence>
<organism evidence="3 4">
    <name type="scientific">Favolaschia claudopus</name>
    <dbReference type="NCBI Taxonomy" id="2862362"/>
    <lineage>
        <taxon>Eukaryota</taxon>
        <taxon>Fungi</taxon>
        <taxon>Dikarya</taxon>
        <taxon>Basidiomycota</taxon>
        <taxon>Agaricomycotina</taxon>
        <taxon>Agaricomycetes</taxon>
        <taxon>Agaricomycetidae</taxon>
        <taxon>Agaricales</taxon>
        <taxon>Marasmiineae</taxon>
        <taxon>Mycenaceae</taxon>
        <taxon>Favolaschia</taxon>
    </lineage>
</organism>
<evidence type="ECO:0000256" key="2">
    <source>
        <dbReference type="SAM" id="SignalP"/>
    </source>
</evidence>
<evidence type="ECO:0000313" key="4">
    <source>
        <dbReference type="Proteomes" id="UP001362999"/>
    </source>
</evidence>
<accession>A0AAW0BCC9</accession>
<evidence type="ECO:0000313" key="3">
    <source>
        <dbReference type="EMBL" id="KAK7023285.1"/>
    </source>
</evidence>
<keyword evidence="2" id="KW-0732">Signal</keyword>
<feature type="signal peptide" evidence="2">
    <location>
        <begin position="1"/>
        <end position="18"/>
    </location>
</feature>
<gene>
    <name evidence="3" type="ORF">R3P38DRAFT_3195349</name>
</gene>
<name>A0AAW0BCC9_9AGAR</name>
<feature type="region of interest" description="Disordered" evidence="1">
    <location>
        <begin position="31"/>
        <end position="121"/>
    </location>
</feature>
<sequence>MLVLVFAIFISIYPPTHPARAYRRVVPDRLRGRKPQSTPQLNQLCPREPPETQAGSRASVKKRSEVKSSGKRMRYALTLTSSYSPARPHRKPSCRARRVYSNPSLSLPLAQRRTETSSSHRLPMIPSRSLATHLLPCLTLAPHQHVPPPQASAQRARRTAQGERICMDETTDSASAPSSILLCRY</sequence>
<protein>
    <submittedName>
        <fullName evidence="3">Uncharacterized protein</fullName>
    </submittedName>
</protein>
<dbReference type="Proteomes" id="UP001362999">
    <property type="component" value="Unassembled WGS sequence"/>
</dbReference>
<reference evidence="3 4" key="1">
    <citation type="journal article" date="2024" name="J Genomics">
        <title>Draft genome sequencing and assembly of Favolaschia claudopus CIRM-BRFM 2984 isolated from oak limbs.</title>
        <authorList>
            <person name="Navarro D."/>
            <person name="Drula E."/>
            <person name="Chaduli D."/>
            <person name="Cazenave R."/>
            <person name="Ahrendt S."/>
            <person name="Wang J."/>
            <person name="Lipzen A."/>
            <person name="Daum C."/>
            <person name="Barry K."/>
            <person name="Grigoriev I.V."/>
            <person name="Favel A."/>
            <person name="Rosso M.N."/>
            <person name="Martin F."/>
        </authorList>
    </citation>
    <scope>NUCLEOTIDE SEQUENCE [LARGE SCALE GENOMIC DNA]</scope>
    <source>
        <strain evidence="3 4">CIRM-BRFM 2984</strain>
    </source>
</reference>
<proteinExistence type="predicted"/>